<dbReference type="Proteomes" id="UP001209570">
    <property type="component" value="Unassembled WGS sequence"/>
</dbReference>
<feature type="domain" description="SET" evidence="1">
    <location>
        <begin position="85"/>
        <end position="264"/>
    </location>
</feature>
<evidence type="ECO:0000313" key="3">
    <source>
        <dbReference type="Proteomes" id="UP001209570"/>
    </source>
</evidence>
<dbReference type="PANTHER" id="PTHR12197:SF292">
    <property type="entry name" value="SET DOMAIN-CONTAINING PROTEIN"/>
    <property type="match status" value="1"/>
</dbReference>
<dbReference type="Gene3D" id="2.170.270.10">
    <property type="entry name" value="SET domain"/>
    <property type="match status" value="1"/>
</dbReference>
<proteinExistence type="predicted"/>
<accession>A0AAD5M6X9</accession>
<organism evidence="2 3">
    <name type="scientific">Pythium insidiosum</name>
    <name type="common">Pythiosis disease agent</name>
    <dbReference type="NCBI Taxonomy" id="114742"/>
    <lineage>
        <taxon>Eukaryota</taxon>
        <taxon>Sar</taxon>
        <taxon>Stramenopiles</taxon>
        <taxon>Oomycota</taxon>
        <taxon>Peronosporomycetes</taxon>
        <taxon>Pythiales</taxon>
        <taxon>Pythiaceae</taxon>
        <taxon>Pythium</taxon>
    </lineage>
</organism>
<dbReference type="Gene3D" id="1.25.40.10">
    <property type="entry name" value="Tetratricopeptide repeat domain"/>
    <property type="match status" value="1"/>
</dbReference>
<name>A0AAD5M6X9_PYTIN</name>
<dbReference type="PROSITE" id="PS50280">
    <property type="entry name" value="SET"/>
    <property type="match status" value="1"/>
</dbReference>
<dbReference type="PANTHER" id="PTHR12197">
    <property type="entry name" value="HISTONE-LYSINE N-METHYLTRANSFERASE SMYD"/>
    <property type="match status" value="1"/>
</dbReference>
<sequence length="471" mass="52834">MKKVTAPTSESVQAAFGLFDDDSSDDEFRSDQHAIPEPVALNLVEQLKVSAPPAPVKAAVSSAASHRSDRVLYPAWRDATPEFVGPIEVDSNCANIGGSRGYIATEDLAPGTLVLVEKAFVPWPSDVDQSDPSFFIATVRNILREPTWKTTVEHLGRLHPQRLEDLPTELLTAGREKYDSQLAALLQEPGVASLGVSHETLLQNVFAMQCNAFDSGVFLHNAIFNHECNPNCIKFTPEDREHGVSEVRVARAVKKGEPLTISYLYPREQSRSRRLRNLREQFGFVCICELCRRGDSVLPLPVRHREEKSAADEEPTLVTIEEVEQVAAGAEELLKDGTSAAHVLSIALEALSDALEVVAHDHVVLMRIHKLVADCCDAILQARPSQDVREYAILFLRSSYELLELQRMYLNDDHIDLARTLNDVSQGIQLLLSLDPKALLQEFSEWKDFRQASKVENEYRQEYRRIKRLYE</sequence>
<dbReference type="InterPro" id="IPR001214">
    <property type="entry name" value="SET_dom"/>
</dbReference>
<dbReference type="Pfam" id="PF00856">
    <property type="entry name" value="SET"/>
    <property type="match status" value="1"/>
</dbReference>
<dbReference type="EMBL" id="JAKCXM010000028">
    <property type="protein sequence ID" value="KAJ0406843.1"/>
    <property type="molecule type" value="Genomic_DNA"/>
</dbReference>
<dbReference type="InterPro" id="IPR050869">
    <property type="entry name" value="H3K4_H4K5_MeTrfase"/>
</dbReference>
<dbReference type="InterPro" id="IPR046341">
    <property type="entry name" value="SET_dom_sf"/>
</dbReference>
<protein>
    <recommendedName>
        <fullName evidence="1">SET domain-containing protein</fullName>
    </recommendedName>
</protein>
<dbReference type="AlphaFoldDB" id="A0AAD5M6X9"/>
<dbReference type="SUPFAM" id="SSF82199">
    <property type="entry name" value="SET domain"/>
    <property type="match status" value="1"/>
</dbReference>
<keyword evidence="3" id="KW-1185">Reference proteome</keyword>
<evidence type="ECO:0000259" key="1">
    <source>
        <dbReference type="PROSITE" id="PS50280"/>
    </source>
</evidence>
<gene>
    <name evidence="2" type="ORF">P43SY_008865</name>
</gene>
<comment type="caution">
    <text evidence="2">The sequence shown here is derived from an EMBL/GenBank/DDBJ whole genome shotgun (WGS) entry which is preliminary data.</text>
</comment>
<reference evidence="2" key="1">
    <citation type="submission" date="2021-12" db="EMBL/GenBank/DDBJ databases">
        <title>Prjna785345.</title>
        <authorList>
            <person name="Rujirawat T."/>
            <person name="Krajaejun T."/>
        </authorList>
    </citation>
    <scope>NUCLEOTIDE SEQUENCE</scope>
    <source>
        <strain evidence="2">Pi057C3</strain>
    </source>
</reference>
<evidence type="ECO:0000313" key="2">
    <source>
        <dbReference type="EMBL" id="KAJ0406843.1"/>
    </source>
</evidence>
<dbReference type="InterPro" id="IPR011990">
    <property type="entry name" value="TPR-like_helical_dom_sf"/>
</dbReference>